<evidence type="ECO:0000256" key="1">
    <source>
        <dbReference type="ARBA" id="ARBA00011054"/>
    </source>
</evidence>
<feature type="region of interest" description="Disordered" evidence="5">
    <location>
        <begin position="462"/>
        <end position="503"/>
    </location>
</feature>
<dbReference type="Pfam" id="PF00005">
    <property type="entry name" value="ABC_tran"/>
    <property type="match status" value="3"/>
</dbReference>
<evidence type="ECO:0000313" key="8">
    <source>
        <dbReference type="Proteomes" id="UP000494206"/>
    </source>
</evidence>
<keyword evidence="2" id="KW-0677">Repeat</keyword>
<dbReference type="GO" id="GO:0016887">
    <property type="term" value="F:ATP hydrolysis activity"/>
    <property type="evidence" value="ECO:0007669"/>
    <property type="project" value="InterPro"/>
</dbReference>
<dbReference type="GO" id="GO:0005524">
    <property type="term" value="F:ATP binding"/>
    <property type="evidence" value="ECO:0007669"/>
    <property type="project" value="UniProtKB-KW"/>
</dbReference>
<dbReference type="InterPro" id="IPR003593">
    <property type="entry name" value="AAA+_ATPase"/>
</dbReference>
<dbReference type="Pfam" id="PF12848">
    <property type="entry name" value="ABC_tran_Xtn"/>
    <property type="match status" value="1"/>
</dbReference>
<feature type="domain" description="ABC transporter" evidence="6">
    <location>
        <begin position="394"/>
        <end position="830"/>
    </location>
</feature>
<dbReference type="SUPFAM" id="SSF52540">
    <property type="entry name" value="P-loop containing nucleoside triphosphate hydrolases"/>
    <property type="match status" value="2"/>
</dbReference>
<dbReference type="CDD" id="cd03221">
    <property type="entry name" value="ABCF_EF-3"/>
    <property type="match status" value="1"/>
</dbReference>
<dbReference type="InterPro" id="IPR017871">
    <property type="entry name" value="ABC_transporter-like_CS"/>
</dbReference>
<dbReference type="OrthoDB" id="2110130at2759"/>
<dbReference type="PANTHER" id="PTHR19211:SF15">
    <property type="entry name" value="ATP-BINDING CASSETTE SUB-FAMILY F MEMBER 2"/>
    <property type="match status" value="1"/>
</dbReference>
<protein>
    <recommendedName>
        <fullName evidence="6">ABC transporter domain-containing protein</fullName>
    </recommendedName>
</protein>
<evidence type="ECO:0000259" key="6">
    <source>
        <dbReference type="PROSITE" id="PS50893"/>
    </source>
</evidence>
<evidence type="ECO:0000256" key="5">
    <source>
        <dbReference type="SAM" id="MobiDB-lite"/>
    </source>
</evidence>
<feature type="domain" description="ABC transporter" evidence="6">
    <location>
        <begin position="82"/>
        <end position="323"/>
    </location>
</feature>
<dbReference type="PROSITE" id="PS50893">
    <property type="entry name" value="ABC_TRANSPORTER_2"/>
    <property type="match status" value="2"/>
</dbReference>
<evidence type="ECO:0000256" key="2">
    <source>
        <dbReference type="ARBA" id="ARBA00022737"/>
    </source>
</evidence>
<keyword evidence="8" id="KW-1185">Reference proteome</keyword>
<dbReference type="InterPro" id="IPR003439">
    <property type="entry name" value="ABC_transporter-like_ATP-bd"/>
</dbReference>
<sequence length="840" mass="94182">MPSDAKKARDAAKKAAAKASKGGKKKVETKTASDAPAAQANGTEIDEEIDQAAALLKKIELENAQARSVAGALTSNPKGLDHKVESLTITFHGREIVVDTKLELNRGRRYGLIGLNGSGKSTILQAIYNKEMPIPDSVDMYLVSREMPASEMTALQAVVDVDAARKELEHLADTLASMPDDESQEKLMDVYDRLDEMDAELAEKRAAEILHGLGFTKTMQMKKCKDFSGGWRMRIALARALYLKPSILLLDEPTNHLDLEACVWLEEELKQYKRTLLIVSHSQDFMNGVCTNIIHLFQKQLVYYGGNYDQFVKTRLELLENQQKRYNWEQAQLQNMKDYVARFGHGSAKLARQAQSKEKTMAKMIAGGLTEKAVTETVKQFYFFDAGEIPPPVIMVQHVSFRYNETTPWIYKNIDFGIDLDTRIALVGPNGAGKSTLLKLLCGDVMPTDGLIRRHSHCKIGRYHQGSESNDKPQTTDKTSSKRSSVKSSSSKMSMSVRRSLRGNAKSENLQATMLTFQEVRNRPDLARVQLLLCNISDRDIFVKLKCNSNSNVTALPTSSGHIAPKSQMRILLNWKMNSKDAHSWKDVAMPKMLLSTYFLQNGATPSTEETPTNTRLMARVSTSKKCDPDSPPIEQLLLDAVGKDAGVTGAATNSPTTPAYPADDYIDDPNEEMKWLIYLLIALHLHEELPLELSALEFMMREFPDVKEKEEMRKIVGRYGITGREQVCPMKQLSDGQRCRVSFAWLAWQQPHLLLLDEPTNHLDMESIDALAEAINCFAGGMILVSHDFRLVSQVAEQVWVCDNQGIQKWPGDIFSFKEHLRKQIDHNLDGRAAVAKER</sequence>
<dbReference type="SMART" id="SM00382">
    <property type="entry name" value="AAA"/>
    <property type="match status" value="2"/>
</dbReference>
<dbReference type="EMBL" id="CADEPM010000003">
    <property type="protein sequence ID" value="CAB3401385.1"/>
    <property type="molecule type" value="Genomic_DNA"/>
</dbReference>
<dbReference type="InterPro" id="IPR027417">
    <property type="entry name" value="P-loop_NTPase"/>
</dbReference>
<dbReference type="PANTHER" id="PTHR19211">
    <property type="entry name" value="ATP-BINDING TRANSPORT PROTEIN-RELATED"/>
    <property type="match status" value="1"/>
</dbReference>
<organism evidence="7 8">
    <name type="scientific">Caenorhabditis bovis</name>
    <dbReference type="NCBI Taxonomy" id="2654633"/>
    <lineage>
        <taxon>Eukaryota</taxon>
        <taxon>Metazoa</taxon>
        <taxon>Ecdysozoa</taxon>
        <taxon>Nematoda</taxon>
        <taxon>Chromadorea</taxon>
        <taxon>Rhabditida</taxon>
        <taxon>Rhabditina</taxon>
        <taxon>Rhabditomorpha</taxon>
        <taxon>Rhabditoidea</taxon>
        <taxon>Rhabditidae</taxon>
        <taxon>Peloderinae</taxon>
        <taxon>Caenorhabditis</taxon>
    </lineage>
</organism>
<dbReference type="FunFam" id="3.40.50.300:FF:001197">
    <property type="entry name" value="Putative ATP-binding cassette family ATPase"/>
    <property type="match status" value="1"/>
</dbReference>
<reference evidence="7 8" key="1">
    <citation type="submission" date="2020-04" db="EMBL/GenBank/DDBJ databases">
        <authorList>
            <person name="Laetsch R D."/>
            <person name="Stevens L."/>
            <person name="Kumar S."/>
            <person name="Blaxter L. M."/>
        </authorList>
    </citation>
    <scope>NUCLEOTIDE SEQUENCE [LARGE SCALE GENOMIC DNA]</scope>
</reference>
<dbReference type="PROSITE" id="PS00211">
    <property type="entry name" value="ABC_TRANSPORTER_1"/>
    <property type="match status" value="1"/>
</dbReference>
<evidence type="ECO:0000256" key="3">
    <source>
        <dbReference type="ARBA" id="ARBA00022741"/>
    </source>
</evidence>
<dbReference type="FunFam" id="3.40.50.300:FF:001092">
    <property type="entry name" value="ATP-binding cassette sub-family F member 2"/>
    <property type="match status" value="1"/>
</dbReference>
<comment type="caution">
    <text evidence="7">The sequence shown here is derived from an EMBL/GenBank/DDBJ whole genome shotgun (WGS) entry which is preliminary data.</text>
</comment>
<feature type="compositionally biased region" description="Low complexity" evidence="5">
    <location>
        <begin position="482"/>
        <end position="498"/>
    </location>
</feature>
<evidence type="ECO:0000313" key="7">
    <source>
        <dbReference type="EMBL" id="CAB3401385.1"/>
    </source>
</evidence>
<feature type="region of interest" description="Disordered" evidence="5">
    <location>
        <begin position="1"/>
        <end position="44"/>
    </location>
</feature>
<dbReference type="Proteomes" id="UP000494206">
    <property type="component" value="Unassembled WGS sequence"/>
</dbReference>
<feature type="compositionally biased region" description="Basic and acidic residues" evidence="5">
    <location>
        <begin position="1"/>
        <end position="13"/>
    </location>
</feature>
<keyword evidence="3" id="KW-0547">Nucleotide-binding</keyword>
<dbReference type="FunFam" id="3.40.50.300:FF:000683">
    <property type="entry name" value="Abc transporter f family member 1"/>
    <property type="match status" value="1"/>
</dbReference>
<comment type="similarity">
    <text evidence="1">Belongs to the ABC transporter superfamily. ABCF family. EF3 subfamily.</text>
</comment>
<dbReference type="Gene3D" id="3.40.50.300">
    <property type="entry name" value="P-loop containing nucleotide triphosphate hydrolases"/>
    <property type="match status" value="3"/>
</dbReference>
<proteinExistence type="inferred from homology"/>
<dbReference type="InterPro" id="IPR050611">
    <property type="entry name" value="ABCF"/>
</dbReference>
<keyword evidence="4" id="KW-0067">ATP-binding</keyword>
<dbReference type="InterPro" id="IPR032781">
    <property type="entry name" value="ABC_tran_Xtn"/>
</dbReference>
<name>A0A8S1EGS9_9PELO</name>
<dbReference type="AlphaFoldDB" id="A0A8S1EGS9"/>
<evidence type="ECO:0000256" key="4">
    <source>
        <dbReference type="ARBA" id="ARBA00022840"/>
    </source>
</evidence>
<gene>
    <name evidence="7" type="ORF">CBOVIS_LOCUS4138</name>
</gene>
<accession>A0A8S1EGS9</accession>